<keyword evidence="3" id="KW-1185">Reference proteome</keyword>
<reference evidence="2 3" key="1">
    <citation type="journal article" date="2018" name="PLoS ONE">
        <title>The draft genome of Kipferlia bialata reveals reductive genome evolution in fornicate parasites.</title>
        <authorList>
            <person name="Tanifuji G."/>
            <person name="Takabayashi S."/>
            <person name="Kume K."/>
            <person name="Takagi M."/>
            <person name="Nakayama T."/>
            <person name="Kamikawa R."/>
            <person name="Inagaki Y."/>
            <person name="Hashimoto T."/>
        </authorList>
    </citation>
    <scope>NUCLEOTIDE SEQUENCE [LARGE SCALE GENOMIC DNA]</scope>
    <source>
        <strain evidence="2">NY0173</strain>
    </source>
</reference>
<dbReference type="AlphaFoldDB" id="A0A9K3D9H6"/>
<feature type="region of interest" description="Disordered" evidence="1">
    <location>
        <begin position="1"/>
        <end position="54"/>
    </location>
</feature>
<protein>
    <submittedName>
        <fullName evidence="2">Uncharacterized protein</fullName>
    </submittedName>
</protein>
<gene>
    <name evidence="2" type="ORF">KIPB_012823</name>
</gene>
<feature type="non-terminal residue" evidence="2">
    <location>
        <position position="1"/>
    </location>
</feature>
<dbReference type="EMBL" id="BDIP01005818">
    <property type="protein sequence ID" value="GIQ90145.1"/>
    <property type="molecule type" value="Genomic_DNA"/>
</dbReference>
<dbReference type="Proteomes" id="UP000265618">
    <property type="component" value="Unassembled WGS sequence"/>
</dbReference>
<organism evidence="2 3">
    <name type="scientific">Kipferlia bialata</name>
    <dbReference type="NCBI Taxonomy" id="797122"/>
    <lineage>
        <taxon>Eukaryota</taxon>
        <taxon>Metamonada</taxon>
        <taxon>Carpediemonas-like organisms</taxon>
        <taxon>Kipferlia</taxon>
    </lineage>
</organism>
<evidence type="ECO:0000313" key="2">
    <source>
        <dbReference type="EMBL" id="GIQ90145.1"/>
    </source>
</evidence>
<comment type="caution">
    <text evidence="2">The sequence shown here is derived from an EMBL/GenBank/DDBJ whole genome shotgun (WGS) entry which is preliminary data.</text>
</comment>
<feature type="compositionally biased region" description="Low complexity" evidence="1">
    <location>
        <begin position="36"/>
        <end position="54"/>
    </location>
</feature>
<sequence length="54" mass="5221">MSTESVVPSTQTGGPSGTGAARPPAGVRMRSRDSGATSKSTSTNIAAKAAATAK</sequence>
<name>A0A9K3D9H6_9EUKA</name>
<accession>A0A9K3D9H6</accession>
<evidence type="ECO:0000256" key="1">
    <source>
        <dbReference type="SAM" id="MobiDB-lite"/>
    </source>
</evidence>
<evidence type="ECO:0000313" key="3">
    <source>
        <dbReference type="Proteomes" id="UP000265618"/>
    </source>
</evidence>
<proteinExistence type="predicted"/>